<feature type="region of interest" description="Disordered" evidence="1">
    <location>
        <begin position="290"/>
        <end position="309"/>
    </location>
</feature>
<evidence type="ECO:0000313" key="4">
    <source>
        <dbReference type="Proteomes" id="UP000075391"/>
    </source>
</evidence>
<keyword evidence="2" id="KW-0732">Signal</keyword>
<gene>
    <name evidence="3" type="ORF">AZI85_02505</name>
</gene>
<feature type="compositionally biased region" description="Basic and acidic residues" evidence="1">
    <location>
        <begin position="300"/>
        <end position="309"/>
    </location>
</feature>
<dbReference type="OrthoDB" id="5296036at2"/>
<feature type="chain" id="PRO_5007573884" description="DUF4412 domain-containing protein" evidence="2">
    <location>
        <begin position="18"/>
        <end position="309"/>
    </location>
</feature>
<feature type="signal peptide" evidence="2">
    <location>
        <begin position="1"/>
        <end position="17"/>
    </location>
</feature>
<evidence type="ECO:0000313" key="3">
    <source>
        <dbReference type="EMBL" id="KYG70821.1"/>
    </source>
</evidence>
<dbReference type="RefSeq" id="WP_063242573.1">
    <property type="nucleotide sequence ID" value="NZ_LUKF01000001.1"/>
</dbReference>
<proteinExistence type="predicted"/>
<evidence type="ECO:0000256" key="2">
    <source>
        <dbReference type="SAM" id="SignalP"/>
    </source>
</evidence>
<accession>A0A150WWH1</accession>
<sequence length="309" mass="33234">MFKTVLGLVMLAGSAHATTMGYFGDKCVMAANGAVQDFTYGMDADGSSLYFDANGATQVLRPENIVSRNNKDGVETIVYKTKQMKMGTGMGKPEFETVQRVIHVKRQDGKIVSVNKEFDITEQKKYREEAKKNGWNLPITKATETTFERNGSECDIKQSLMYQMPDDKKVEAKVTYDKDFCAKIEPMMKQIGSQNASQCVGLIASAQMAFDQRKKELAKEGKSFATFEWAGKPKQEIGGNMDVSGFITACAMGGQMYPGMGVYGGGMGMMIGGGGTGAMMGATGGMNAGGMMGNPASPAPKEKKSSGTK</sequence>
<protein>
    <recommendedName>
        <fullName evidence="5">DUF4412 domain-containing protein</fullName>
    </recommendedName>
</protein>
<evidence type="ECO:0008006" key="5">
    <source>
        <dbReference type="Google" id="ProtNLM"/>
    </source>
</evidence>
<evidence type="ECO:0000256" key="1">
    <source>
        <dbReference type="SAM" id="MobiDB-lite"/>
    </source>
</evidence>
<dbReference type="AlphaFoldDB" id="A0A150WWH1"/>
<dbReference type="EMBL" id="LUKF01000001">
    <property type="protein sequence ID" value="KYG70821.1"/>
    <property type="molecule type" value="Genomic_DNA"/>
</dbReference>
<dbReference type="Proteomes" id="UP000075391">
    <property type="component" value="Unassembled WGS sequence"/>
</dbReference>
<organism evidence="3 4">
    <name type="scientific">Bdellovibrio bacteriovorus</name>
    <dbReference type="NCBI Taxonomy" id="959"/>
    <lineage>
        <taxon>Bacteria</taxon>
        <taxon>Pseudomonadati</taxon>
        <taxon>Bdellovibrionota</taxon>
        <taxon>Bdellovibrionia</taxon>
        <taxon>Bdellovibrionales</taxon>
        <taxon>Pseudobdellovibrionaceae</taxon>
        <taxon>Bdellovibrio</taxon>
    </lineage>
</organism>
<name>A0A150WWH1_BDEBC</name>
<comment type="caution">
    <text evidence="3">The sequence shown here is derived from an EMBL/GenBank/DDBJ whole genome shotgun (WGS) entry which is preliminary data.</text>
</comment>
<reference evidence="3 4" key="1">
    <citation type="submission" date="2016-03" db="EMBL/GenBank/DDBJ databases">
        <authorList>
            <person name="Ploux O."/>
        </authorList>
    </citation>
    <scope>NUCLEOTIDE SEQUENCE [LARGE SCALE GENOMIC DNA]</scope>
    <source>
        <strain evidence="3 4">BER2</strain>
    </source>
</reference>